<evidence type="ECO:0000313" key="3">
    <source>
        <dbReference type="Proteomes" id="UP001066276"/>
    </source>
</evidence>
<dbReference type="EMBL" id="JANPWB010000016">
    <property type="protein sequence ID" value="KAJ1080566.1"/>
    <property type="molecule type" value="Genomic_DNA"/>
</dbReference>
<organism evidence="2 3">
    <name type="scientific">Pleurodeles waltl</name>
    <name type="common">Iberian ribbed newt</name>
    <dbReference type="NCBI Taxonomy" id="8319"/>
    <lineage>
        <taxon>Eukaryota</taxon>
        <taxon>Metazoa</taxon>
        <taxon>Chordata</taxon>
        <taxon>Craniata</taxon>
        <taxon>Vertebrata</taxon>
        <taxon>Euteleostomi</taxon>
        <taxon>Amphibia</taxon>
        <taxon>Batrachia</taxon>
        <taxon>Caudata</taxon>
        <taxon>Salamandroidea</taxon>
        <taxon>Salamandridae</taxon>
        <taxon>Pleurodelinae</taxon>
        <taxon>Pleurodeles</taxon>
    </lineage>
</organism>
<evidence type="ECO:0000313" key="2">
    <source>
        <dbReference type="EMBL" id="KAJ1080566.1"/>
    </source>
</evidence>
<proteinExistence type="predicted"/>
<protein>
    <submittedName>
        <fullName evidence="2">Uncharacterized protein</fullName>
    </submittedName>
</protein>
<keyword evidence="3" id="KW-1185">Reference proteome</keyword>
<sequence length="117" mass="13325">MEHRVIEGVKLEDRPKGEHANSQTQIEKNQRTKKQVASCTYCKLTSVLGPMEHHVIEGVKLEDRPKAQKTSHSATGLREKQYRDGLVLAVSYWGRLRVAPYLGRLELAPCYKRLKVG</sequence>
<reference evidence="2" key="1">
    <citation type="journal article" date="2022" name="bioRxiv">
        <title>Sequencing and chromosome-scale assembly of the giantPleurodeles waltlgenome.</title>
        <authorList>
            <person name="Brown T."/>
            <person name="Elewa A."/>
            <person name="Iarovenko S."/>
            <person name="Subramanian E."/>
            <person name="Araus A.J."/>
            <person name="Petzold A."/>
            <person name="Susuki M."/>
            <person name="Suzuki K.-i.T."/>
            <person name="Hayashi T."/>
            <person name="Toyoda A."/>
            <person name="Oliveira C."/>
            <person name="Osipova E."/>
            <person name="Leigh N.D."/>
            <person name="Simon A."/>
            <person name="Yun M.H."/>
        </authorList>
    </citation>
    <scope>NUCLEOTIDE SEQUENCE</scope>
    <source>
        <strain evidence="2">20211129_DDA</strain>
        <tissue evidence="2">Liver</tissue>
    </source>
</reference>
<feature type="region of interest" description="Disordered" evidence="1">
    <location>
        <begin position="1"/>
        <end position="29"/>
    </location>
</feature>
<dbReference type="Proteomes" id="UP001066276">
    <property type="component" value="Chromosome 12"/>
</dbReference>
<accession>A0AAV7KMV4</accession>
<dbReference type="AlphaFoldDB" id="A0AAV7KMV4"/>
<feature type="compositionally biased region" description="Basic and acidic residues" evidence="1">
    <location>
        <begin position="1"/>
        <end position="19"/>
    </location>
</feature>
<evidence type="ECO:0000256" key="1">
    <source>
        <dbReference type="SAM" id="MobiDB-lite"/>
    </source>
</evidence>
<name>A0AAV7KMV4_PLEWA</name>
<comment type="caution">
    <text evidence="2">The sequence shown here is derived from an EMBL/GenBank/DDBJ whole genome shotgun (WGS) entry which is preliminary data.</text>
</comment>
<gene>
    <name evidence="2" type="ORF">NDU88_000761</name>
</gene>